<protein>
    <submittedName>
        <fullName evidence="3">Alcohol dehydrogenase superfamily, zinc-type</fullName>
    </submittedName>
</protein>
<dbReference type="InterPro" id="IPR013149">
    <property type="entry name" value="ADH-like_C"/>
</dbReference>
<dbReference type="PANTHER" id="PTHR43205:SF85">
    <property type="entry name" value="OXIDOREDUCTASE"/>
    <property type="match status" value="1"/>
</dbReference>
<dbReference type="OrthoDB" id="809632at2759"/>
<dbReference type="SMART" id="SM00829">
    <property type="entry name" value="PKS_ER"/>
    <property type="match status" value="1"/>
</dbReference>
<evidence type="ECO:0000313" key="4">
    <source>
        <dbReference type="Proteomes" id="UP000245207"/>
    </source>
</evidence>
<gene>
    <name evidence="3" type="ORF">CTI12_AA134630</name>
</gene>
<dbReference type="SUPFAM" id="SSF51735">
    <property type="entry name" value="NAD(P)-binding Rossmann-fold domains"/>
    <property type="match status" value="1"/>
</dbReference>
<dbReference type="AlphaFoldDB" id="A0A2U1PMX4"/>
<organism evidence="3 4">
    <name type="scientific">Artemisia annua</name>
    <name type="common">Sweet wormwood</name>
    <dbReference type="NCBI Taxonomy" id="35608"/>
    <lineage>
        <taxon>Eukaryota</taxon>
        <taxon>Viridiplantae</taxon>
        <taxon>Streptophyta</taxon>
        <taxon>Embryophyta</taxon>
        <taxon>Tracheophyta</taxon>
        <taxon>Spermatophyta</taxon>
        <taxon>Magnoliopsida</taxon>
        <taxon>eudicotyledons</taxon>
        <taxon>Gunneridae</taxon>
        <taxon>Pentapetalae</taxon>
        <taxon>asterids</taxon>
        <taxon>campanulids</taxon>
        <taxon>Asterales</taxon>
        <taxon>Asteraceae</taxon>
        <taxon>Asteroideae</taxon>
        <taxon>Anthemideae</taxon>
        <taxon>Artemisiinae</taxon>
        <taxon>Artemisia</taxon>
    </lineage>
</organism>
<dbReference type="Pfam" id="PF00107">
    <property type="entry name" value="ADH_zinc_N"/>
    <property type="match status" value="1"/>
</dbReference>
<dbReference type="PANTHER" id="PTHR43205">
    <property type="entry name" value="PROSTAGLANDIN REDUCTASE"/>
    <property type="match status" value="1"/>
</dbReference>
<dbReference type="Gene3D" id="3.40.50.720">
    <property type="entry name" value="NAD(P)-binding Rossmann-like Domain"/>
    <property type="match status" value="1"/>
</dbReference>
<dbReference type="FunFam" id="3.40.50.720:FF:000121">
    <property type="entry name" value="Prostaglandin reductase 2"/>
    <property type="match status" value="1"/>
</dbReference>
<dbReference type="Proteomes" id="UP000245207">
    <property type="component" value="Unassembled WGS sequence"/>
</dbReference>
<keyword evidence="1" id="KW-0560">Oxidoreductase</keyword>
<dbReference type="InterPro" id="IPR011032">
    <property type="entry name" value="GroES-like_sf"/>
</dbReference>
<reference evidence="3 4" key="1">
    <citation type="journal article" date="2018" name="Mol. Plant">
        <title>The genome of Artemisia annua provides insight into the evolution of Asteraceae family and artemisinin biosynthesis.</title>
        <authorList>
            <person name="Shen Q."/>
            <person name="Zhang L."/>
            <person name="Liao Z."/>
            <person name="Wang S."/>
            <person name="Yan T."/>
            <person name="Shi P."/>
            <person name="Liu M."/>
            <person name="Fu X."/>
            <person name="Pan Q."/>
            <person name="Wang Y."/>
            <person name="Lv Z."/>
            <person name="Lu X."/>
            <person name="Zhang F."/>
            <person name="Jiang W."/>
            <person name="Ma Y."/>
            <person name="Chen M."/>
            <person name="Hao X."/>
            <person name="Li L."/>
            <person name="Tang Y."/>
            <person name="Lv G."/>
            <person name="Zhou Y."/>
            <person name="Sun X."/>
            <person name="Brodelius P.E."/>
            <person name="Rose J.K.C."/>
            <person name="Tang K."/>
        </authorList>
    </citation>
    <scope>NUCLEOTIDE SEQUENCE [LARGE SCALE GENOMIC DNA]</scope>
    <source>
        <strain evidence="4">cv. Huhao1</strain>
        <tissue evidence="3">Leaf</tissue>
    </source>
</reference>
<dbReference type="Gene3D" id="3.90.180.10">
    <property type="entry name" value="Medium-chain alcohol dehydrogenases, catalytic domain"/>
    <property type="match status" value="1"/>
</dbReference>
<accession>A0A2U1PMX4</accession>
<dbReference type="EMBL" id="PKPP01000944">
    <property type="protein sequence ID" value="PWA87124.1"/>
    <property type="molecule type" value="Genomic_DNA"/>
</dbReference>
<sequence>MEVTNKYIAIKAQVDGAPHESDFEVKTESICLVVKPGSKDIIIKNLYVSIDPYQLNRMKTISASQKSSEFAVGIAPGEVIDAYGVGKVIASDNPEFEKGDYVVGLISWGDYSISQGMILNKLEPMGFPLSYHVGILGLSGLTAYAGFFEICKPKKGEKVFVSTASGSVGNLVGQYAKQLGCYVVGCAGSPKKVKLLKEKLGFDEAFNYKEETDLNSTLQKYFPDGIDVYFDNVGGEMLEAAVSNMNLHGRVAVCGVISEYTNTEKRAAPDMLNVIYKRITMQGFLAGDYMRLFPEFLSTTIDHIRTGKMHVLEDLSIGLESVPSAFVGLYSGYNVGKKIVKVADE</sequence>
<dbReference type="InterPro" id="IPR020843">
    <property type="entry name" value="ER"/>
</dbReference>
<dbReference type="InterPro" id="IPR045010">
    <property type="entry name" value="MDR_fam"/>
</dbReference>
<evidence type="ECO:0000313" key="3">
    <source>
        <dbReference type="EMBL" id="PWA87124.1"/>
    </source>
</evidence>
<dbReference type="Pfam" id="PF16884">
    <property type="entry name" value="ADH_N_2"/>
    <property type="match status" value="1"/>
</dbReference>
<dbReference type="SUPFAM" id="SSF50129">
    <property type="entry name" value="GroES-like"/>
    <property type="match status" value="1"/>
</dbReference>
<dbReference type="GO" id="GO:0016628">
    <property type="term" value="F:oxidoreductase activity, acting on the CH-CH group of donors, NAD or NADP as acceptor"/>
    <property type="evidence" value="ECO:0007669"/>
    <property type="project" value="InterPro"/>
</dbReference>
<dbReference type="InterPro" id="IPR036291">
    <property type="entry name" value="NAD(P)-bd_dom_sf"/>
</dbReference>
<proteinExistence type="predicted"/>
<keyword evidence="4" id="KW-1185">Reference proteome</keyword>
<evidence type="ECO:0000256" key="1">
    <source>
        <dbReference type="ARBA" id="ARBA00023002"/>
    </source>
</evidence>
<comment type="caution">
    <text evidence="3">The sequence shown here is derived from an EMBL/GenBank/DDBJ whole genome shotgun (WGS) entry which is preliminary data.</text>
</comment>
<name>A0A2U1PMX4_ARTAN</name>
<dbReference type="InterPro" id="IPR041694">
    <property type="entry name" value="ADH_N_2"/>
</dbReference>
<feature type="domain" description="Enoyl reductase (ER)" evidence="2">
    <location>
        <begin position="56"/>
        <end position="340"/>
    </location>
</feature>
<evidence type="ECO:0000259" key="2">
    <source>
        <dbReference type="SMART" id="SM00829"/>
    </source>
</evidence>